<dbReference type="AlphaFoldDB" id="A0A9D4VG16"/>
<evidence type="ECO:0000256" key="2">
    <source>
        <dbReference type="ARBA" id="ARBA00023163"/>
    </source>
</evidence>
<gene>
    <name evidence="3" type="ORF">GOP47_0000916</name>
</gene>
<keyword evidence="2" id="KW-0804">Transcription</keyword>
<protein>
    <submittedName>
        <fullName evidence="3">Uncharacterized protein</fullName>
    </submittedName>
</protein>
<keyword evidence="4" id="KW-1185">Reference proteome</keyword>
<reference evidence="3" key="1">
    <citation type="submission" date="2021-01" db="EMBL/GenBank/DDBJ databases">
        <title>Adiantum capillus-veneris genome.</title>
        <authorList>
            <person name="Fang Y."/>
            <person name="Liao Q."/>
        </authorList>
    </citation>
    <scope>NUCLEOTIDE SEQUENCE</scope>
    <source>
        <strain evidence="3">H3</strain>
        <tissue evidence="3">Leaf</tissue>
    </source>
</reference>
<dbReference type="OrthoDB" id="1910309at2759"/>
<organism evidence="3 4">
    <name type="scientific">Adiantum capillus-veneris</name>
    <name type="common">Maidenhair fern</name>
    <dbReference type="NCBI Taxonomy" id="13818"/>
    <lineage>
        <taxon>Eukaryota</taxon>
        <taxon>Viridiplantae</taxon>
        <taxon>Streptophyta</taxon>
        <taxon>Embryophyta</taxon>
        <taxon>Tracheophyta</taxon>
        <taxon>Polypodiopsida</taxon>
        <taxon>Polypodiidae</taxon>
        <taxon>Polypodiales</taxon>
        <taxon>Pteridineae</taxon>
        <taxon>Pteridaceae</taxon>
        <taxon>Vittarioideae</taxon>
        <taxon>Adiantum</taxon>
    </lineage>
</organism>
<dbReference type="PANTHER" id="PTHR31636">
    <property type="entry name" value="OSJNBA0084A10.13 PROTEIN-RELATED"/>
    <property type="match status" value="1"/>
</dbReference>
<accession>A0A9D4VG16</accession>
<evidence type="ECO:0000313" key="4">
    <source>
        <dbReference type="Proteomes" id="UP000886520"/>
    </source>
</evidence>
<dbReference type="Proteomes" id="UP000886520">
    <property type="component" value="Chromosome 1"/>
</dbReference>
<comment type="caution">
    <text evidence="3">The sequence shown here is derived from an EMBL/GenBank/DDBJ whole genome shotgun (WGS) entry which is preliminary data.</text>
</comment>
<evidence type="ECO:0000313" key="3">
    <source>
        <dbReference type="EMBL" id="KAI5084747.1"/>
    </source>
</evidence>
<proteinExistence type="predicted"/>
<keyword evidence="1" id="KW-0805">Transcription regulation</keyword>
<dbReference type="InterPro" id="IPR005202">
    <property type="entry name" value="TF_GRAS"/>
</dbReference>
<name>A0A9D4VG16_ADICA</name>
<dbReference type="Pfam" id="PF03514">
    <property type="entry name" value="GRAS"/>
    <property type="match status" value="1"/>
</dbReference>
<dbReference type="PROSITE" id="PS50985">
    <property type="entry name" value="GRAS"/>
    <property type="match status" value="1"/>
</dbReference>
<dbReference type="EMBL" id="JABFUD020000001">
    <property type="protein sequence ID" value="KAI5084747.1"/>
    <property type="molecule type" value="Genomic_DNA"/>
</dbReference>
<evidence type="ECO:0000256" key="1">
    <source>
        <dbReference type="ARBA" id="ARBA00023015"/>
    </source>
</evidence>
<sequence length="240" mass="26860">MSSCDDGHTLQIRITGISDPSSPASTVGVVQRLQEVARRAKVSLEFRHIQMEASLVEPCMLQRKAGEAVAVNLAFHLHKMADESVSTSNPRDSLLRKVKALEPKIVTVVEHDANTNTAPFYPRFVETFNYFNAIFESLDAALPGNSKDRVNAEKFCLAKDMINIVACEGVDRMQRYEVAGKWRARMLMAGFHSLPTSPSTSKLIKDLLLPYSRKYKIREEAGALHLNWLDRSLVVASAWQ</sequence>